<gene>
    <name evidence="2" type="ORF">CCO02nite_15370</name>
</gene>
<dbReference type="EMBL" id="BJWG01000005">
    <property type="protein sequence ID" value="GEL94879.1"/>
    <property type="molecule type" value="Genomic_DNA"/>
</dbReference>
<organism evidence="2 3">
    <name type="scientific">Cellulomonas composti</name>
    <dbReference type="NCBI Taxonomy" id="266130"/>
    <lineage>
        <taxon>Bacteria</taxon>
        <taxon>Bacillati</taxon>
        <taxon>Actinomycetota</taxon>
        <taxon>Actinomycetes</taxon>
        <taxon>Micrococcales</taxon>
        <taxon>Cellulomonadaceae</taxon>
        <taxon>Cellulomonas</taxon>
    </lineage>
</organism>
<accession>A0A511JAS6</accession>
<protein>
    <recommendedName>
        <fullName evidence="4">DUF2130 domain-containing protein</fullName>
    </recommendedName>
</protein>
<feature type="coiled-coil region" evidence="1">
    <location>
        <begin position="59"/>
        <end position="151"/>
    </location>
</feature>
<dbReference type="AlphaFoldDB" id="A0A511JAS6"/>
<sequence>MNEIKCPHCGAAFTIDEAEYASLVQQVRTAEFEMELHARLAEADKAKKAEIALAEAKVAHQAQDAATKKDAEIQRLKNEVEGAGNAQALAIAEAATNAEKALGAKDAELERLKAELEGTGTTQALAVAKVAEEAQKAAAEKDAEILRLRAEIDGAGTSQELAVTKAVSEVRQKLIAAESQLALQAVEQQVKESALKESHSKEVALLREQVEQYRDFKAKQSVKLLGESLEQHCETEFNRVRAMAFPNAKFGKDNDVSTGTKGDYIFRDFSDDGVEFISIMFDMKNEADTSATKKKNVDFLAKLDKDRRDKGCEYAVLVSMLEDDSDLYTGITDVSHEYPKMFVVRPQFFLAIIALLRNATQGTIQVKAELEQLKQQNIDITGFESKLFDFQTRFTKNVGDAATQYDKAIDTIDDAIKKLEGTKEALRLWVKHLNTASGRANDLTIRSLTRGNETMKQKFAELEPPQEPEAA</sequence>
<comment type="caution">
    <text evidence="2">The sequence shown here is derived from an EMBL/GenBank/DDBJ whole genome shotgun (WGS) entry which is preliminary data.</text>
</comment>
<dbReference type="Proteomes" id="UP000321720">
    <property type="component" value="Unassembled WGS sequence"/>
</dbReference>
<keyword evidence="3" id="KW-1185">Reference proteome</keyword>
<dbReference type="PIRSF" id="PIRSF005850">
    <property type="entry name" value="UCP005850"/>
    <property type="match status" value="1"/>
</dbReference>
<dbReference type="InterPro" id="IPR019219">
    <property type="entry name" value="DUF2130"/>
</dbReference>
<evidence type="ECO:0000313" key="3">
    <source>
        <dbReference type="Proteomes" id="UP000321720"/>
    </source>
</evidence>
<keyword evidence="1" id="KW-0175">Coiled coil</keyword>
<evidence type="ECO:0000313" key="2">
    <source>
        <dbReference type="EMBL" id="GEL94879.1"/>
    </source>
</evidence>
<proteinExistence type="predicted"/>
<dbReference type="RefSeq" id="WP_146842535.1">
    <property type="nucleotide sequence ID" value="NZ_BJWG01000005.1"/>
</dbReference>
<evidence type="ECO:0008006" key="4">
    <source>
        <dbReference type="Google" id="ProtNLM"/>
    </source>
</evidence>
<evidence type="ECO:0000256" key="1">
    <source>
        <dbReference type="SAM" id="Coils"/>
    </source>
</evidence>
<name>A0A511JAS6_9CELL</name>
<reference evidence="2 3" key="1">
    <citation type="submission" date="2019-07" db="EMBL/GenBank/DDBJ databases">
        <title>Whole genome shotgun sequence of Cellulomonas composti NBRC 100758.</title>
        <authorList>
            <person name="Hosoyama A."/>
            <person name="Uohara A."/>
            <person name="Ohji S."/>
            <person name="Ichikawa N."/>
        </authorList>
    </citation>
    <scope>NUCLEOTIDE SEQUENCE [LARGE SCALE GENOMIC DNA]</scope>
    <source>
        <strain evidence="2 3">NBRC 100758</strain>
    </source>
</reference>
<dbReference type="Pfam" id="PF09903">
    <property type="entry name" value="DUF2130"/>
    <property type="match status" value="1"/>
</dbReference>
<dbReference type="OrthoDB" id="3224137at2"/>